<dbReference type="Proteomes" id="UP000287651">
    <property type="component" value="Unassembled WGS sequence"/>
</dbReference>
<dbReference type="AlphaFoldDB" id="A0A426ZJX3"/>
<gene>
    <name evidence="1" type="ORF">B296_00030877</name>
</gene>
<dbReference type="GO" id="GO:0004830">
    <property type="term" value="F:tryptophan-tRNA ligase activity"/>
    <property type="evidence" value="ECO:0007669"/>
    <property type="project" value="TreeGrafter"/>
</dbReference>
<evidence type="ECO:0008006" key="3">
    <source>
        <dbReference type="Google" id="ProtNLM"/>
    </source>
</evidence>
<feature type="non-terminal residue" evidence="1">
    <location>
        <position position="1"/>
    </location>
</feature>
<evidence type="ECO:0000313" key="1">
    <source>
        <dbReference type="EMBL" id="RRT64288.1"/>
    </source>
</evidence>
<reference evidence="1 2" key="1">
    <citation type="journal article" date="2014" name="Agronomy (Basel)">
        <title>A Draft Genome Sequence for Ensete ventricosum, the Drought-Tolerant Tree Against Hunger.</title>
        <authorList>
            <person name="Harrison J."/>
            <person name="Moore K.A."/>
            <person name="Paszkiewicz K."/>
            <person name="Jones T."/>
            <person name="Grant M."/>
            <person name="Ambacheew D."/>
            <person name="Muzemil S."/>
            <person name="Studholme D.J."/>
        </authorList>
    </citation>
    <scope>NUCLEOTIDE SEQUENCE [LARGE SCALE GENOMIC DNA]</scope>
</reference>
<dbReference type="SUPFAM" id="SSF52374">
    <property type="entry name" value="Nucleotidylyl transferase"/>
    <property type="match status" value="1"/>
</dbReference>
<dbReference type="InterPro" id="IPR014729">
    <property type="entry name" value="Rossmann-like_a/b/a_fold"/>
</dbReference>
<accession>A0A426ZJX3</accession>
<organism evidence="1 2">
    <name type="scientific">Ensete ventricosum</name>
    <name type="common">Abyssinian banana</name>
    <name type="synonym">Musa ensete</name>
    <dbReference type="NCBI Taxonomy" id="4639"/>
    <lineage>
        <taxon>Eukaryota</taxon>
        <taxon>Viridiplantae</taxon>
        <taxon>Streptophyta</taxon>
        <taxon>Embryophyta</taxon>
        <taxon>Tracheophyta</taxon>
        <taxon>Spermatophyta</taxon>
        <taxon>Magnoliopsida</taxon>
        <taxon>Liliopsida</taxon>
        <taxon>Zingiberales</taxon>
        <taxon>Musaceae</taxon>
        <taxon>Ensete</taxon>
    </lineage>
</organism>
<dbReference type="GO" id="GO:0006436">
    <property type="term" value="P:tryptophanyl-tRNA aminoacylation"/>
    <property type="evidence" value="ECO:0007669"/>
    <property type="project" value="TreeGrafter"/>
</dbReference>
<sequence length="185" mass="20802">DTYDTLFFIVDLHAMSKSAPSDQSRINLLDTKDVIANKIKRCKTDSYPGKPCESCLLSGPDPVMSLDQFSVCEKFSYKVFAIFPYLQEVEHECRDMNWGTFKATLADTLIDHLLPIQVTFGYHYTIVCSNATTDCGSLPTQARYLEITSDPAYLDQILSEGARKAADIAETTLNNVYQAMGFLRR</sequence>
<dbReference type="Gene3D" id="3.40.50.620">
    <property type="entry name" value="HUPs"/>
    <property type="match status" value="1"/>
</dbReference>
<name>A0A426ZJX3_ENSVE</name>
<comment type="caution">
    <text evidence="1">The sequence shown here is derived from an EMBL/GenBank/DDBJ whole genome shotgun (WGS) entry which is preliminary data.</text>
</comment>
<dbReference type="GO" id="GO:0009507">
    <property type="term" value="C:chloroplast"/>
    <property type="evidence" value="ECO:0007669"/>
    <property type="project" value="TreeGrafter"/>
</dbReference>
<dbReference type="InterPro" id="IPR050203">
    <property type="entry name" value="Trp-tRNA_synthetase"/>
</dbReference>
<dbReference type="PANTHER" id="PTHR43766:SF1">
    <property type="entry name" value="TRYPTOPHAN--TRNA LIGASE, MITOCHONDRIAL"/>
    <property type="match status" value="1"/>
</dbReference>
<evidence type="ECO:0000313" key="2">
    <source>
        <dbReference type="Proteomes" id="UP000287651"/>
    </source>
</evidence>
<dbReference type="GO" id="GO:0005739">
    <property type="term" value="C:mitochondrion"/>
    <property type="evidence" value="ECO:0007669"/>
    <property type="project" value="TreeGrafter"/>
</dbReference>
<dbReference type="Gene3D" id="1.10.240.10">
    <property type="entry name" value="Tyrosyl-Transfer RNA Synthetase"/>
    <property type="match status" value="2"/>
</dbReference>
<dbReference type="PANTHER" id="PTHR43766">
    <property type="entry name" value="TRYPTOPHAN--TRNA LIGASE, MITOCHONDRIAL"/>
    <property type="match status" value="1"/>
</dbReference>
<protein>
    <recommendedName>
        <fullName evidence="3">Tryptophanyl-tRNA synthetase</fullName>
    </recommendedName>
</protein>
<proteinExistence type="predicted"/>
<dbReference type="EMBL" id="AMZH03006253">
    <property type="protein sequence ID" value="RRT64288.1"/>
    <property type="molecule type" value="Genomic_DNA"/>
</dbReference>